<dbReference type="GO" id="GO:0008289">
    <property type="term" value="F:lipid binding"/>
    <property type="evidence" value="ECO:0007669"/>
    <property type="project" value="TreeGrafter"/>
</dbReference>
<dbReference type="GO" id="GO:0005737">
    <property type="term" value="C:cytoplasm"/>
    <property type="evidence" value="ECO:0007669"/>
    <property type="project" value="InterPro"/>
</dbReference>
<organism evidence="6 7">
    <name type="scientific">Cloeon dipterum</name>
    <dbReference type="NCBI Taxonomy" id="197152"/>
    <lineage>
        <taxon>Eukaryota</taxon>
        <taxon>Metazoa</taxon>
        <taxon>Ecdysozoa</taxon>
        <taxon>Arthropoda</taxon>
        <taxon>Hexapoda</taxon>
        <taxon>Insecta</taxon>
        <taxon>Pterygota</taxon>
        <taxon>Palaeoptera</taxon>
        <taxon>Ephemeroptera</taxon>
        <taxon>Pisciforma</taxon>
        <taxon>Baetidae</taxon>
        <taxon>Cloeon</taxon>
    </lineage>
</organism>
<dbReference type="EMBL" id="CADEPI010000006">
    <property type="protein sequence ID" value="CAB3361579.1"/>
    <property type="molecule type" value="Genomic_DNA"/>
</dbReference>
<proteinExistence type="predicted"/>
<feature type="coiled-coil region" evidence="4">
    <location>
        <begin position="134"/>
        <end position="188"/>
    </location>
</feature>
<dbReference type="Gene3D" id="1.20.1270.60">
    <property type="entry name" value="Arfaptin homology (AH) domain/BAR domain"/>
    <property type="match status" value="1"/>
</dbReference>
<dbReference type="PANTHER" id="PTHR47174">
    <property type="entry name" value="BRIDGING INTEGRATOR 3"/>
    <property type="match status" value="1"/>
</dbReference>
<dbReference type="Pfam" id="PF03114">
    <property type="entry name" value="BAR"/>
    <property type="match status" value="1"/>
</dbReference>
<reference evidence="6 7" key="1">
    <citation type="submission" date="2020-04" db="EMBL/GenBank/DDBJ databases">
        <authorList>
            <person name="Alioto T."/>
            <person name="Alioto T."/>
            <person name="Gomez Garrido J."/>
        </authorList>
    </citation>
    <scope>NUCLEOTIDE SEQUENCE [LARGE SCALE GENOMIC DNA]</scope>
</reference>
<sequence>MTWNPLRRSSLTHKPDPAPGIIDRLKDRELEDLYVKLQKLEEANKRIIKDIKKFSEGIQSLSKAENKLINDLSSSASCNKNEKFRSVVEEYITVTTEMNKTVQDTSKVCQKTVIDPMKKYNSEFSNISSYIHKRDSSIVDVKKLEAKLRKLQDKEKSTTNMAKQQLLKKTLEQAINEAQVTHNKLLEDLSVFHELRGQYLTPSLHSLIQSQADYYGKTVQLFTHLSNMSTENTAINTPQRLSEKKAEIDSKLNAIRALAIVGGPGGQTAAS</sequence>
<feature type="coiled-coil region" evidence="4">
    <location>
        <begin position="30"/>
        <end position="57"/>
    </location>
</feature>
<dbReference type="GO" id="GO:0097320">
    <property type="term" value="P:plasma membrane tubulation"/>
    <property type="evidence" value="ECO:0007669"/>
    <property type="project" value="TreeGrafter"/>
</dbReference>
<dbReference type="SUPFAM" id="SSF103657">
    <property type="entry name" value="BAR/IMD domain-like"/>
    <property type="match status" value="1"/>
</dbReference>
<evidence type="ECO:0000256" key="1">
    <source>
        <dbReference type="ARBA" id="ARBA00004245"/>
    </source>
</evidence>
<dbReference type="GO" id="GO:0006897">
    <property type="term" value="P:endocytosis"/>
    <property type="evidence" value="ECO:0007669"/>
    <property type="project" value="InterPro"/>
</dbReference>
<keyword evidence="4" id="KW-0175">Coiled coil</keyword>
<dbReference type="GO" id="GO:0051666">
    <property type="term" value="P:actin cortical patch localization"/>
    <property type="evidence" value="ECO:0007669"/>
    <property type="project" value="InterPro"/>
</dbReference>
<comment type="caution">
    <text evidence="6">The sequence shown here is derived from an EMBL/GenBank/DDBJ whole genome shotgun (WGS) entry which is preliminary data.</text>
</comment>
<protein>
    <recommendedName>
        <fullName evidence="5">BAR domain-containing protein</fullName>
    </recommendedName>
</protein>
<dbReference type="OrthoDB" id="446293at2759"/>
<dbReference type="PANTHER" id="PTHR47174:SF3">
    <property type="entry name" value="BRIDGING INTEGRATOR 3"/>
    <property type="match status" value="1"/>
</dbReference>
<dbReference type="InterPro" id="IPR004148">
    <property type="entry name" value="BAR_dom"/>
</dbReference>
<dbReference type="Proteomes" id="UP000494165">
    <property type="component" value="Unassembled WGS sequence"/>
</dbReference>
<evidence type="ECO:0000259" key="5">
    <source>
        <dbReference type="PROSITE" id="PS51021"/>
    </source>
</evidence>
<feature type="domain" description="BAR" evidence="5">
    <location>
        <begin position="15"/>
        <end position="238"/>
    </location>
</feature>
<dbReference type="InterPro" id="IPR046982">
    <property type="entry name" value="BIN3/RVS161-like"/>
</dbReference>
<comment type="subcellular location">
    <subcellularLocation>
        <location evidence="1">Cytoplasm</location>
        <location evidence="1">Cytoskeleton</location>
    </subcellularLocation>
</comment>
<evidence type="ECO:0000313" key="6">
    <source>
        <dbReference type="EMBL" id="CAB3361579.1"/>
    </source>
</evidence>
<accession>A0A8S1BXU8</accession>
<gene>
    <name evidence="6" type="ORF">CLODIP_2_CD15774</name>
</gene>
<evidence type="ECO:0000256" key="3">
    <source>
        <dbReference type="ARBA" id="ARBA00023212"/>
    </source>
</evidence>
<keyword evidence="2" id="KW-0963">Cytoplasm</keyword>
<evidence type="ECO:0000256" key="4">
    <source>
        <dbReference type="SAM" id="Coils"/>
    </source>
</evidence>
<dbReference type="PROSITE" id="PS51021">
    <property type="entry name" value="BAR"/>
    <property type="match status" value="1"/>
</dbReference>
<evidence type="ECO:0000256" key="2">
    <source>
        <dbReference type="ARBA" id="ARBA00022490"/>
    </source>
</evidence>
<dbReference type="AlphaFoldDB" id="A0A8S1BXU8"/>
<dbReference type="GO" id="GO:0015629">
    <property type="term" value="C:actin cytoskeleton"/>
    <property type="evidence" value="ECO:0007669"/>
    <property type="project" value="TreeGrafter"/>
</dbReference>
<keyword evidence="3" id="KW-0206">Cytoskeleton</keyword>
<evidence type="ECO:0000313" key="7">
    <source>
        <dbReference type="Proteomes" id="UP000494165"/>
    </source>
</evidence>
<name>A0A8S1BXU8_9INSE</name>
<dbReference type="SMART" id="SM00721">
    <property type="entry name" value="BAR"/>
    <property type="match status" value="1"/>
</dbReference>
<dbReference type="InterPro" id="IPR027267">
    <property type="entry name" value="AH/BAR_dom_sf"/>
</dbReference>
<keyword evidence="7" id="KW-1185">Reference proteome</keyword>